<feature type="compositionally biased region" description="Low complexity" evidence="1">
    <location>
        <begin position="35"/>
        <end position="47"/>
    </location>
</feature>
<gene>
    <name evidence="2" type="ORF">MGAL_10B064943</name>
</gene>
<dbReference type="EMBL" id="UYJE01010041">
    <property type="protein sequence ID" value="VDI79202.1"/>
    <property type="molecule type" value="Genomic_DNA"/>
</dbReference>
<organism evidence="2 3">
    <name type="scientific">Mytilus galloprovincialis</name>
    <name type="common">Mediterranean mussel</name>
    <dbReference type="NCBI Taxonomy" id="29158"/>
    <lineage>
        <taxon>Eukaryota</taxon>
        <taxon>Metazoa</taxon>
        <taxon>Spiralia</taxon>
        <taxon>Lophotrochozoa</taxon>
        <taxon>Mollusca</taxon>
        <taxon>Bivalvia</taxon>
        <taxon>Autobranchia</taxon>
        <taxon>Pteriomorphia</taxon>
        <taxon>Mytilida</taxon>
        <taxon>Mytiloidea</taxon>
        <taxon>Mytilidae</taxon>
        <taxon>Mytilinae</taxon>
        <taxon>Mytilus</taxon>
    </lineage>
</organism>
<dbReference type="AlphaFoldDB" id="A0A8B6HHJ2"/>
<evidence type="ECO:0000313" key="2">
    <source>
        <dbReference type="EMBL" id="VDI79202.1"/>
    </source>
</evidence>
<keyword evidence="3" id="KW-1185">Reference proteome</keyword>
<name>A0A8B6HHJ2_MYTGA</name>
<sequence>MGSSGSKGKKIKQTSNEIDNTETKTLTKPTHESETTQQNIQQSQNTEHSTTVSEKYRETEEERITETERQKLNESERADEFTFWGTEEL</sequence>
<proteinExistence type="predicted"/>
<evidence type="ECO:0000256" key="1">
    <source>
        <dbReference type="SAM" id="MobiDB-lite"/>
    </source>
</evidence>
<reference evidence="2" key="1">
    <citation type="submission" date="2018-11" db="EMBL/GenBank/DDBJ databases">
        <authorList>
            <person name="Alioto T."/>
            <person name="Alioto T."/>
        </authorList>
    </citation>
    <scope>NUCLEOTIDE SEQUENCE</scope>
</reference>
<comment type="caution">
    <text evidence="2">The sequence shown here is derived from an EMBL/GenBank/DDBJ whole genome shotgun (WGS) entry which is preliminary data.</text>
</comment>
<evidence type="ECO:0000313" key="3">
    <source>
        <dbReference type="Proteomes" id="UP000596742"/>
    </source>
</evidence>
<feature type="compositionally biased region" description="Polar residues" evidence="1">
    <location>
        <begin position="13"/>
        <end position="28"/>
    </location>
</feature>
<accession>A0A8B6HHJ2</accession>
<feature type="region of interest" description="Disordered" evidence="1">
    <location>
        <begin position="1"/>
        <end position="89"/>
    </location>
</feature>
<feature type="compositionally biased region" description="Basic and acidic residues" evidence="1">
    <location>
        <begin position="54"/>
        <end position="80"/>
    </location>
</feature>
<dbReference type="Proteomes" id="UP000596742">
    <property type="component" value="Unassembled WGS sequence"/>
</dbReference>
<protein>
    <submittedName>
        <fullName evidence="2">Uncharacterized protein</fullName>
    </submittedName>
</protein>